<accession>A0ABU6V4M0</accession>
<dbReference type="EMBL" id="JASCZI010151061">
    <property type="protein sequence ID" value="MED6168362.1"/>
    <property type="molecule type" value="Genomic_DNA"/>
</dbReference>
<keyword evidence="2" id="KW-1185">Reference proteome</keyword>
<organism evidence="1 2">
    <name type="scientific">Stylosanthes scabra</name>
    <dbReference type="NCBI Taxonomy" id="79078"/>
    <lineage>
        <taxon>Eukaryota</taxon>
        <taxon>Viridiplantae</taxon>
        <taxon>Streptophyta</taxon>
        <taxon>Embryophyta</taxon>
        <taxon>Tracheophyta</taxon>
        <taxon>Spermatophyta</taxon>
        <taxon>Magnoliopsida</taxon>
        <taxon>eudicotyledons</taxon>
        <taxon>Gunneridae</taxon>
        <taxon>Pentapetalae</taxon>
        <taxon>rosids</taxon>
        <taxon>fabids</taxon>
        <taxon>Fabales</taxon>
        <taxon>Fabaceae</taxon>
        <taxon>Papilionoideae</taxon>
        <taxon>50 kb inversion clade</taxon>
        <taxon>dalbergioids sensu lato</taxon>
        <taxon>Dalbergieae</taxon>
        <taxon>Pterocarpus clade</taxon>
        <taxon>Stylosanthes</taxon>
    </lineage>
</organism>
<name>A0ABU6V4M0_9FABA</name>
<gene>
    <name evidence="1" type="ORF">PIB30_010985</name>
</gene>
<protein>
    <submittedName>
        <fullName evidence="1">Uncharacterized protein</fullName>
    </submittedName>
</protein>
<reference evidence="1 2" key="1">
    <citation type="journal article" date="2023" name="Plants (Basel)">
        <title>Bridging the Gap: Combining Genomics and Transcriptomics Approaches to Understand Stylosanthes scabra, an Orphan Legume from the Brazilian Caatinga.</title>
        <authorList>
            <person name="Ferreira-Neto J.R.C."/>
            <person name="da Silva M.D."/>
            <person name="Binneck E."/>
            <person name="de Melo N.F."/>
            <person name="da Silva R.H."/>
            <person name="de Melo A.L.T.M."/>
            <person name="Pandolfi V."/>
            <person name="Bustamante F.O."/>
            <person name="Brasileiro-Vidal A.C."/>
            <person name="Benko-Iseppon A.M."/>
        </authorList>
    </citation>
    <scope>NUCLEOTIDE SEQUENCE [LARGE SCALE GENOMIC DNA]</scope>
    <source>
        <tissue evidence="1">Leaves</tissue>
    </source>
</reference>
<sequence length="151" mass="17351">MGLYWKRGSCTNSKTEQNICLVEAKTLNPREERIWELGFKLSINFEEIRKRRQHHHVPRNVHAQARQSCGIEAAEISRRHVRCLGCRRSSHPLHSSLAQRREGRAQARALGFSLLSLSYSSSASAGLMWRKRCLGLKQFMGIKIQCNAKNH</sequence>
<comment type="caution">
    <text evidence="1">The sequence shown here is derived from an EMBL/GenBank/DDBJ whole genome shotgun (WGS) entry which is preliminary data.</text>
</comment>
<evidence type="ECO:0000313" key="2">
    <source>
        <dbReference type="Proteomes" id="UP001341840"/>
    </source>
</evidence>
<proteinExistence type="predicted"/>
<evidence type="ECO:0000313" key="1">
    <source>
        <dbReference type="EMBL" id="MED6168362.1"/>
    </source>
</evidence>
<dbReference type="Proteomes" id="UP001341840">
    <property type="component" value="Unassembled WGS sequence"/>
</dbReference>